<dbReference type="EMBL" id="JAVDYF010000001">
    <property type="protein sequence ID" value="MDR7353754.1"/>
    <property type="molecule type" value="Genomic_DNA"/>
</dbReference>
<dbReference type="Gene3D" id="3.40.50.150">
    <property type="entry name" value="Vaccinia Virus protein VP39"/>
    <property type="match status" value="1"/>
</dbReference>
<evidence type="ECO:0000256" key="1">
    <source>
        <dbReference type="ARBA" id="ARBA00022603"/>
    </source>
</evidence>
<dbReference type="Pfam" id="PF04072">
    <property type="entry name" value="LCM"/>
    <property type="match status" value="1"/>
</dbReference>
<dbReference type="InterPro" id="IPR029063">
    <property type="entry name" value="SAM-dependent_MTases_sf"/>
</dbReference>
<organism evidence="3 4">
    <name type="scientific">Corynebacterium felinum</name>
    <dbReference type="NCBI Taxonomy" id="131318"/>
    <lineage>
        <taxon>Bacteria</taxon>
        <taxon>Bacillati</taxon>
        <taxon>Actinomycetota</taxon>
        <taxon>Actinomycetes</taxon>
        <taxon>Mycobacteriales</taxon>
        <taxon>Corynebacteriaceae</taxon>
        <taxon>Corynebacterium</taxon>
    </lineage>
</organism>
<sequence length="264" mass="29832">MDTVSHTLFFPLLGRARASRKWPELFPDPQAAQAEEIAAQEKTPAQALDDFSTVIYGLRHRNSVLEAQRFLADHPGASVVNIGCGLDQLALELDTTVYNLDFPEVLKMRSRWIPKLDNEVDLPFDVTDPAWLEKVDSSRGVFLVAPGVFYYLQPDDVRTLLHRIGEAFPVARLSFDSESPFVTRMSEKMIAKKGTPCEMPFKVKDPRSLKSASSKISSVDVECDLWKYFPAGLYETLPWGIRARFAVLRWMKGIYQVTIDFGGK</sequence>
<gene>
    <name evidence="3" type="ORF">J2S37_000292</name>
</gene>
<dbReference type="Proteomes" id="UP001183619">
    <property type="component" value="Unassembled WGS sequence"/>
</dbReference>
<evidence type="ECO:0000256" key="2">
    <source>
        <dbReference type="ARBA" id="ARBA00022679"/>
    </source>
</evidence>
<dbReference type="PANTHER" id="PTHR43619:SF2">
    <property type="entry name" value="S-ADENOSYL-L-METHIONINE-DEPENDENT METHYLTRANSFERASES SUPERFAMILY PROTEIN"/>
    <property type="match status" value="1"/>
</dbReference>
<evidence type="ECO:0000313" key="4">
    <source>
        <dbReference type="Proteomes" id="UP001183619"/>
    </source>
</evidence>
<keyword evidence="4" id="KW-1185">Reference proteome</keyword>
<comment type="caution">
    <text evidence="3">The sequence shown here is derived from an EMBL/GenBank/DDBJ whole genome shotgun (WGS) entry which is preliminary data.</text>
</comment>
<accession>A0ABU2B560</accession>
<keyword evidence="2" id="KW-0808">Transferase</keyword>
<dbReference type="InterPro" id="IPR007213">
    <property type="entry name" value="Ppm1/Ppm2/Tcmp"/>
</dbReference>
<reference evidence="3 4" key="1">
    <citation type="submission" date="2023-07" db="EMBL/GenBank/DDBJ databases">
        <title>Sequencing the genomes of 1000 actinobacteria strains.</title>
        <authorList>
            <person name="Klenk H.-P."/>
        </authorList>
    </citation>
    <scope>NUCLEOTIDE SEQUENCE [LARGE SCALE GENOMIC DNA]</scope>
    <source>
        <strain evidence="3 4">DSM 44508</strain>
    </source>
</reference>
<dbReference type="RefSeq" id="WP_277105314.1">
    <property type="nucleotide sequence ID" value="NZ_BAAAJS010000039.1"/>
</dbReference>
<dbReference type="SUPFAM" id="SSF53335">
    <property type="entry name" value="S-adenosyl-L-methionine-dependent methyltransferases"/>
    <property type="match status" value="1"/>
</dbReference>
<proteinExistence type="predicted"/>
<keyword evidence="1" id="KW-0489">Methyltransferase</keyword>
<evidence type="ECO:0000313" key="3">
    <source>
        <dbReference type="EMBL" id="MDR7353754.1"/>
    </source>
</evidence>
<dbReference type="PANTHER" id="PTHR43619">
    <property type="entry name" value="S-ADENOSYL-L-METHIONINE-DEPENDENT METHYLTRANSFERASE YKTD-RELATED"/>
    <property type="match status" value="1"/>
</dbReference>
<name>A0ABU2B560_9CORY</name>
<protein>
    <submittedName>
        <fullName evidence="3">O-methyltransferase involved in polyketide biosynthesis</fullName>
    </submittedName>
</protein>